<evidence type="ECO:0000259" key="4">
    <source>
        <dbReference type="PROSITE" id="PS50043"/>
    </source>
</evidence>
<evidence type="ECO:0000256" key="2">
    <source>
        <dbReference type="ARBA" id="ARBA00023125"/>
    </source>
</evidence>
<protein>
    <recommendedName>
        <fullName evidence="4">HTH luxR-type domain-containing protein</fullName>
    </recommendedName>
</protein>
<sequence length="714" mass="84656">MSRMYNQYRELESSYNYIDKTECLEKEIERFPSVYIEGAAGCGKTTMMRMLLEKHPEVDYTVLWMDEDEKYEEYERYVDKYVDNSRWLILENVPEELPLYTVGMIKRSIRRLGGQDRIILIGRNEIPDALLGTFWNREMGLVTQNSMLLDQDEVECLIKQYGSRTSPEQLLRYTGGWAGIVDVILRLESKYGAWNPESCWHEMNRYIKEMILDTLQREEREILHLAQYLPWVDEEMCEEILGTAHAEVILGRMLRKGFLVHTEGGPDTRWSVAPIFCHIEEASLGRSRWMKIGKWYETHDHRAEQLQYDSLMPEVQLNLSFMRPQILTEQWVEELKPGAGRLLILQETKISCLCDIRDLSGLFACEKRRERQFARRWKECLDEDAWIFYRLARIEYYLETDRLSSVADEDMQLLIKAEELPSAFRLSALWLLIRIQRFAYDEERKERIERLETKLIHTENHARSGYAKAVASLNITVHGSQENLAKWLKSAAVPANAEVTEENIVWFYCRSKGYLLLNQYEKSRRLLEKMLPYLNAHRSLRIHAEVLFEKAVAEWNLEQHGQALKSVIESFLVNGKNRYVMFYTEYGVTGRKVLEAYIDWMKHNSPEGWHRKKKYNYGNVLHMPEADYLETILRKTRKEARHMQKNAEYQREERLTMTETVILQYLVQGLTNAQICQEMKLKLPTVKGHIYNIYKKMNVKNRVQAVMKWKEETE</sequence>
<dbReference type="PANTHER" id="PTHR44688:SF16">
    <property type="entry name" value="DNA-BINDING TRANSCRIPTIONAL ACTIVATOR DEVR_DOSR"/>
    <property type="match status" value="1"/>
</dbReference>
<dbReference type="SUPFAM" id="SSF46894">
    <property type="entry name" value="C-terminal effector domain of the bipartite response regulators"/>
    <property type="match status" value="1"/>
</dbReference>
<comment type="caution">
    <text evidence="5">The sequence shown here is derived from an EMBL/GenBank/DDBJ whole genome shotgun (WGS) entry which is preliminary data.</text>
</comment>
<keyword evidence="2" id="KW-0238">DNA-binding</keyword>
<dbReference type="InterPro" id="IPR036388">
    <property type="entry name" value="WH-like_DNA-bd_sf"/>
</dbReference>
<organism evidence="5 6">
    <name type="scientific">Dorea longicatena</name>
    <dbReference type="NCBI Taxonomy" id="88431"/>
    <lineage>
        <taxon>Bacteria</taxon>
        <taxon>Bacillati</taxon>
        <taxon>Bacillota</taxon>
        <taxon>Clostridia</taxon>
        <taxon>Lachnospirales</taxon>
        <taxon>Lachnospiraceae</taxon>
        <taxon>Dorea</taxon>
    </lineage>
</organism>
<dbReference type="PANTHER" id="PTHR44688">
    <property type="entry name" value="DNA-BINDING TRANSCRIPTIONAL ACTIVATOR DEVR_DOSR"/>
    <property type="match status" value="1"/>
</dbReference>
<dbReference type="InterPro" id="IPR000792">
    <property type="entry name" value="Tscrpt_reg_LuxR_C"/>
</dbReference>
<dbReference type="EMBL" id="WWSC01000004">
    <property type="protein sequence ID" value="MZK40942.1"/>
    <property type="molecule type" value="Genomic_DNA"/>
</dbReference>
<gene>
    <name evidence="5" type="ORF">GT528_04305</name>
</gene>
<dbReference type="RefSeq" id="WP_161143149.1">
    <property type="nucleotide sequence ID" value="NZ_RCYC01000003.1"/>
</dbReference>
<dbReference type="PROSITE" id="PS50043">
    <property type="entry name" value="HTH_LUXR_2"/>
    <property type="match status" value="1"/>
</dbReference>
<dbReference type="PRINTS" id="PR00038">
    <property type="entry name" value="HTHLUXR"/>
</dbReference>
<evidence type="ECO:0000256" key="1">
    <source>
        <dbReference type="ARBA" id="ARBA00023015"/>
    </source>
</evidence>
<dbReference type="InterPro" id="IPR027417">
    <property type="entry name" value="P-loop_NTPase"/>
</dbReference>
<proteinExistence type="predicted"/>
<dbReference type="InterPro" id="IPR016032">
    <property type="entry name" value="Sig_transdc_resp-reg_C-effctor"/>
</dbReference>
<dbReference type="SMART" id="SM00421">
    <property type="entry name" value="HTH_LUXR"/>
    <property type="match status" value="1"/>
</dbReference>
<dbReference type="Pfam" id="PF00196">
    <property type="entry name" value="GerE"/>
    <property type="match status" value="1"/>
</dbReference>
<dbReference type="CDD" id="cd06170">
    <property type="entry name" value="LuxR_C_like"/>
    <property type="match status" value="1"/>
</dbReference>
<dbReference type="Gene3D" id="1.10.10.10">
    <property type="entry name" value="Winged helix-like DNA-binding domain superfamily/Winged helix DNA-binding domain"/>
    <property type="match status" value="1"/>
</dbReference>
<name>A0A6L8S066_9FIRM</name>
<dbReference type="GO" id="GO:0003677">
    <property type="term" value="F:DNA binding"/>
    <property type="evidence" value="ECO:0007669"/>
    <property type="project" value="UniProtKB-KW"/>
</dbReference>
<dbReference type="AlphaFoldDB" id="A0A6L8S066"/>
<dbReference type="SUPFAM" id="SSF52540">
    <property type="entry name" value="P-loop containing nucleoside triphosphate hydrolases"/>
    <property type="match status" value="1"/>
</dbReference>
<dbReference type="Proteomes" id="UP000472916">
    <property type="component" value="Unassembled WGS sequence"/>
</dbReference>
<accession>A0A6L8S066</accession>
<evidence type="ECO:0000313" key="5">
    <source>
        <dbReference type="EMBL" id="MZK40942.1"/>
    </source>
</evidence>
<evidence type="ECO:0000256" key="3">
    <source>
        <dbReference type="ARBA" id="ARBA00023163"/>
    </source>
</evidence>
<evidence type="ECO:0000313" key="6">
    <source>
        <dbReference type="Proteomes" id="UP000472916"/>
    </source>
</evidence>
<feature type="domain" description="HTH luxR-type" evidence="4">
    <location>
        <begin position="648"/>
        <end position="713"/>
    </location>
</feature>
<keyword evidence="3" id="KW-0804">Transcription</keyword>
<reference evidence="5 6" key="1">
    <citation type="journal article" date="2019" name="Nat. Med.">
        <title>A library of human gut bacterial isolates paired with longitudinal multiomics data enables mechanistic microbiome research.</title>
        <authorList>
            <person name="Poyet M."/>
            <person name="Groussin M."/>
            <person name="Gibbons S.M."/>
            <person name="Avila-Pacheco J."/>
            <person name="Jiang X."/>
            <person name="Kearney S.M."/>
            <person name="Perrotta A.R."/>
            <person name="Berdy B."/>
            <person name="Zhao S."/>
            <person name="Lieberman T.D."/>
            <person name="Swanson P.K."/>
            <person name="Smith M."/>
            <person name="Roesemann S."/>
            <person name="Alexander J.E."/>
            <person name="Rich S.A."/>
            <person name="Livny J."/>
            <person name="Vlamakis H."/>
            <person name="Clish C."/>
            <person name="Bullock K."/>
            <person name="Deik A."/>
            <person name="Scott J."/>
            <person name="Pierce K.A."/>
            <person name="Xavier R.J."/>
            <person name="Alm E.J."/>
        </authorList>
    </citation>
    <scope>NUCLEOTIDE SEQUENCE [LARGE SCALE GENOMIC DNA]</scope>
    <source>
        <strain evidence="5 6">BIOML-A6</strain>
    </source>
</reference>
<keyword evidence="1" id="KW-0805">Transcription regulation</keyword>
<dbReference type="GO" id="GO:0006355">
    <property type="term" value="P:regulation of DNA-templated transcription"/>
    <property type="evidence" value="ECO:0007669"/>
    <property type="project" value="InterPro"/>
</dbReference>